<dbReference type="PRINTS" id="PR01607">
    <property type="entry name" value="APYRASEFAMLY"/>
</dbReference>
<dbReference type="EMBL" id="BMLM01000002">
    <property type="protein sequence ID" value="GGN88041.1"/>
    <property type="molecule type" value="Genomic_DNA"/>
</dbReference>
<keyword evidence="1" id="KW-0134">Cell wall</keyword>
<accession>A0ABQ2KN14</accession>
<feature type="signal peptide" evidence="5">
    <location>
        <begin position="1"/>
        <end position="29"/>
    </location>
</feature>
<keyword evidence="2" id="KW-0964">Secreted</keyword>
<keyword evidence="3 5" id="KW-0732">Signal</keyword>
<keyword evidence="7" id="KW-0812">Transmembrane</keyword>
<feature type="compositionally biased region" description="Acidic residues" evidence="6">
    <location>
        <begin position="609"/>
        <end position="628"/>
    </location>
</feature>
<feature type="chain" id="PRO_5045010953" evidence="5">
    <location>
        <begin position="30"/>
        <end position="677"/>
    </location>
</feature>
<proteinExistence type="inferred from homology"/>
<dbReference type="InterPro" id="IPR008334">
    <property type="entry name" value="5'-Nucleotdase_C"/>
</dbReference>
<sequence length="677" mass="71319">MPARRPLTLTGGALVVAAALIAPTTAATAAPGDPIELTLLSTTDIHGHLLDWDYFADAPYPAGEELGLARAGTIIDDVRAERGAESVLLMDNGDAIQGTPLTYLTGVREPVAETGDTHPIAAGFNELGYDAAVVGNHEYNYGLDLLETYDRQLEAPLLGANAVDATTGEPVLPPTTMLERTIDGQTVQIGVVGVVTPGVRVWDRQIVEGVLEFQDQVRAVERYVPELEAAGADLVVVLAHTGLDPEAQTYDPTALQENLATSVARVPGVDVVVAGHSHQDEPQTVVEQADGGRAIITQPYYWGRSVSDLQLTLVPSGDGFEVDWSDGAAPTAVQRYTAGDVAEHPGVVAAVQAQHDATVAYVNTEIATATATMSGATSRYEDTALIDFVNAVQTETVRAGLAGTEWEDATVISQASPFNRDVVVEEGPVTVRDMAALYIYENTLLAVELTGAQLRDYLEHSARYFIQQEEGAPITADVAGAFDPAANRPIPDYSYDVVDGIQYAFDISQPVGERLVRFEQADGTPIADDDAFVMGINNYRQSGGSGYPHVVDAPVVWNGLLELRQLLIDYSVDRGVLDPGDFAEVNWTLTTTPLVDEAPDPGEPGTDPVETDPSETDPVETDPVETDDAGGVGGDAAGPGAGGSLPETGAAPSLLLLALALLLLGGGAIAARRARRA</sequence>
<dbReference type="Proteomes" id="UP000626982">
    <property type="component" value="Unassembled WGS sequence"/>
</dbReference>
<dbReference type="InterPro" id="IPR036907">
    <property type="entry name" value="5'-Nucleotdase_C_sf"/>
</dbReference>
<dbReference type="InterPro" id="IPR004843">
    <property type="entry name" value="Calcineurin-like_PHP"/>
</dbReference>
<keyword evidence="4" id="KW-0572">Peptidoglycan-anchor</keyword>
<gene>
    <name evidence="9" type="ORF">GCM10010968_23220</name>
</gene>
<evidence type="ECO:0000313" key="9">
    <source>
        <dbReference type="EMBL" id="GGN88041.1"/>
    </source>
</evidence>
<organism evidence="9 10">
    <name type="scientific">Agrococcus terreus</name>
    <dbReference type="NCBI Taxonomy" id="574649"/>
    <lineage>
        <taxon>Bacteria</taxon>
        <taxon>Bacillati</taxon>
        <taxon>Actinomycetota</taxon>
        <taxon>Actinomycetes</taxon>
        <taxon>Micrococcales</taxon>
        <taxon>Microbacteriaceae</taxon>
        <taxon>Agrococcus</taxon>
    </lineage>
</organism>
<keyword evidence="5" id="KW-0378">Hydrolase</keyword>
<feature type="region of interest" description="Disordered" evidence="6">
    <location>
        <begin position="592"/>
        <end position="647"/>
    </location>
</feature>
<dbReference type="Pfam" id="PF02872">
    <property type="entry name" value="5_nucleotid_C"/>
    <property type="match status" value="1"/>
</dbReference>
<dbReference type="InterPro" id="IPR029052">
    <property type="entry name" value="Metallo-depent_PP-like"/>
</dbReference>
<feature type="domain" description="Gram-positive cocci surface proteins LPxTG" evidence="8">
    <location>
        <begin position="645"/>
        <end position="677"/>
    </location>
</feature>
<evidence type="ECO:0000313" key="10">
    <source>
        <dbReference type="Proteomes" id="UP000626982"/>
    </source>
</evidence>
<keyword evidence="7" id="KW-0472">Membrane</keyword>
<dbReference type="NCBIfam" id="TIGR01167">
    <property type="entry name" value="LPXTG_anchor"/>
    <property type="match status" value="1"/>
</dbReference>
<keyword evidence="7" id="KW-1133">Transmembrane helix</keyword>
<protein>
    <submittedName>
        <fullName evidence="9">Multifunctional 2',3'-cyclic-nucleotide 2'-phosphodiesterase/5'-nucleotidase/3'-nucleotidase</fullName>
    </submittedName>
</protein>
<evidence type="ECO:0000256" key="3">
    <source>
        <dbReference type="ARBA" id="ARBA00022729"/>
    </source>
</evidence>
<evidence type="ECO:0000256" key="4">
    <source>
        <dbReference type="ARBA" id="ARBA00023088"/>
    </source>
</evidence>
<dbReference type="Gene3D" id="3.60.21.10">
    <property type="match status" value="1"/>
</dbReference>
<comment type="caution">
    <text evidence="9">The sequence shown here is derived from an EMBL/GenBank/DDBJ whole genome shotgun (WGS) entry which is preliminary data.</text>
</comment>
<dbReference type="SUPFAM" id="SSF56300">
    <property type="entry name" value="Metallo-dependent phosphatases"/>
    <property type="match status" value="1"/>
</dbReference>
<dbReference type="RefSeq" id="WP_188718468.1">
    <property type="nucleotide sequence ID" value="NZ_BAABBD010000003.1"/>
</dbReference>
<dbReference type="InterPro" id="IPR006179">
    <property type="entry name" value="5_nucleotidase/apyrase"/>
</dbReference>
<evidence type="ECO:0000256" key="7">
    <source>
        <dbReference type="SAM" id="Phobius"/>
    </source>
</evidence>
<evidence type="ECO:0000256" key="5">
    <source>
        <dbReference type="RuleBase" id="RU362119"/>
    </source>
</evidence>
<evidence type="ECO:0000259" key="8">
    <source>
        <dbReference type="PROSITE" id="PS50847"/>
    </source>
</evidence>
<dbReference type="PANTHER" id="PTHR11575">
    <property type="entry name" value="5'-NUCLEOTIDASE-RELATED"/>
    <property type="match status" value="1"/>
</dbReference>
<dbReference type="PROSITE" id="PS50847">
    <property type="entry name" value="GRAM_POS_ANCHORING"/>
    <property type="match status" value="1"/>
</dbReference>
<evidence type="ECO:0000256" key="2">
    <source>
        <dbReference type="ARBA" id="ARBA00022525"/>
    </source>
</evidence>
<dbReference type="InterPro" id="IPR019931">
    <property type="entry name" value="LPXTG_anchor"/>
</dbReference>
<keyword evidence="10" id="KW-1185">Reference proteome</keyword>
<comment type="similarity">
    <text evidence="5">Belongs to the 5'-nucleotidase family.</text>
</comment>
<evidence type="ECO:0000256" key="6">
    <source>
        <dbReference type="SAM" id="MobiDB-lite"/>
    </source>
</evidence>
<dbReference type="PANTHER" id="PTHR11575:SF6">
    <property type="entry name" value="2',3'-CYCLIC-NUCLEOTIDE 2'-PHOSPHODIESTERASE_3'-NUCLEOTIDASE"/>
    <property type="match status" value="1"/>
</dbReference>
<reference evidence="10" key="1">
    <citation type="journal article" date="2019" name="Int. J. Syst. Evol. Microbiol.">
        <title>The Global Catalogue of Microorganisms (GCM) 10K type strain sequencing project: providing services to taxonomists for standard genome sequencing and annotation.</title>
        <authorList>
            <consortium name="The Broad Institute Genomics Platform"/>
            <consortium name="The Broad Institute Genome Sequencing Center for Infectious Disease"/>
            <person name="Wu L."/>
            <person name="Ma J."/>
        </authorList>
    </citation>
    <scope>NUCLEOTIDE SEQUENCE [LARGE SCALE GENOMIC DNA]</scope>
    <source>
        <strain evidence="10">CGMCC 1.6960</strain>
    </source>
</reference>
<feature type="transmembrane region" description="Helical" evidence="7">
    <location>
        <begin position="654"/>
        <end position="671"/>
    </location>
</feature>
<keyword evidence="5" id="KW-0547">Nucleotide-binding</keyword>
<evidence type="ECO:0000256" key="1">
    <source>
        <dbReference type="ARBA" id="ARBA00022512"/>
    </source>
</evidence>
<dbReference type="Gene3D" id="3.90.780.10">
    <property type="entry name" value="5'-Nucleotidase, C-terminal domain"/>
    <property type="match status" value="1"/>
</dbReference>
<dbReference type="SUPFAM" id="SSF55816">
    <property type="entry name" value="5'-nucleotidase (syn. UDP-sugar hydrolase), C-terminal domain"/>
    <property type="match status" value="1"/>
</dbReference>
<name>A0ABQ2KN14_9MICO</name>
<feature type="compositionally biased region" description="Gly residues" evidence="6">
    <location>
        <begin position="630"/>
        <end position="643"/>
    </location>
</feature>
<dbReference type="Pfam" id="PF00149">
    <property type="entry name" value="Metallophos"/>
    <property type="match status" value="1"/>
</dbReference>